<evidence type="ECO:0000256" key="1">
    <source>
        <dbReference type="SAM" id="Coils"/>
    </source>
</evidence>
<evidence type="ECO:0000313" key="4">
    <source>
        <dbReference type="Proteomes" id="UP000068167"/>
    </source>
</evidence>
<organism evidence="3 4">
    <name type="scientific">Microcystis panniformis FACHB-1757</name>
    <dbReference type="NCBI Taxonomy" id="1638788"/>
    <lineage>
        <taxon>Bacteria</taxon>
        <taxon>Bacillati</taxon>
        <taxon>Cyanobacteriota</taxon>
        <taxon>Cyanophyceae</taxon>
        <taxon>Oscillatoriophycideae</taxon>
        <taxon>Chroococcales</taxon>
        <taxon>Microcystaceae</taxon>
        <taxon>Microcystis</taxon>
    </lineage>
</organism>
<gene>
    <name evidence="3" type="ORF">VL20_5344</name>
</gene>
<dbReference type="RefSeq" id="WP_052277811.1">
    <property type="nucleotide sequence ID" value="NZ_CP011339.1"/>
</dbReference>
<keyword evidence="1" id="KW-0175">Coiled coil</keyword>
<proteinExistence type="predicted"/>
<evidence type="ECO:0000313" key="3">
    <source>
        <dbReference type="EMBL" id="AKV70187.1"/>
    </source>
</evidence>
<dbReference type="AlphaFoldDB" id="A0A0K1S7T0"/>
<protein>
    <submittedName>
        <fullName evidence="3">Phosphomannomutase</fullName>
    </submittedName>
</protein>
<name>A0A0K1S7T0_9CHRO</name>
<dbReference type="KEGG" id="mpk:VL20_5344"/>
<feature type="coiled-coil region" evidence="1">
    <location>
        <begin position="14"/>
        <end position="100"/>
    </location>
</feature>
<feature type="transmembrane region" description="Helical" evidence="2">
    <location>
        <begin position="117"/>
        <end position="142"/>
    </location>
</feature>
<reference evidence="3 4" key="1">
    <citation type="journal article" date="2016" name="Stand. Genomic Sci.">
        <title>Complete genome sequence and genomic characterization of Microcystis panniformis FACHB 1757 by third-generation sequencing.</title>
        <authorList>
            <person name="Zhang J.Y."/>
            <person name="Guan R."/>
            <person name="Zhang H.J."/>
            <person name="Li H."/>
            <person name="Xiao P."/>
            <person name="Yu G.L."/>
            <person name="Du L."/>
            <person name="Cao D.M."/>
            <person name="Zhu B.C."/>
            <person name="Li R.H."/>
            <person name="Lu Z.H."/>
        </authorList>
    </citation>
    <scope>NUCLEOTIDE SEQUENCE [LARGE SCALE GENOMIC DNA]</scope>
    <source>
        <strain evidence="3 4">FACHB-1757</strain>
    </source>
</reference>
<keyword evidence="2" id="KW-0472">Membrane</keyword>
<keyword evidence="2" id="KW-1133">Transmembrane helix</keyword>
<keyword evidence="4" id="KW-1185">Reference proteome</keyword>
<dbReference type="Proteomes" id="UP000068167">
    <property type="component" value="Chromosome"/>
</dbReference>
<dbReference type="EMBL" id="CP011339">
    <property type="protein sequence ID" value="AKV70187.1"/>
    <property type="molecule type" value="Genomic_DNA"/>
</dbReference>
<sequence>MSGETVTYSLETILTRIEGKIDNLQRDVNQKFDKIDERFDRIDERLNKVEIGLATLTEKVVGMDKRLEKVENEQVKSIGLVALTEKVGGMDKRLEKVESEQATMIKAISDLQGFRGLILPIIVGALSATIGAVITVAAKILLIGNSP</sequence>
<evidence type="ECO:0000256" key="2">
    <source>
        <dbReference type="SAM" id="Phobius"/>
    </source>
</evidence>
<keyword evidence="2" id="KW-0812">Transmembrane</keyword>
<dbReference type="Gene3D" id="3.90.20.10">
    <property type="match status" value="1"/>
</dbReference>
<accession>A0A0K1S7T0</accession>
<dbReference type="PATRIC" id="fig|1638788.3.peg.5391"/>